<protein>
    <submittedName>
        <fullName evidence="1">Uncharacterized protein</fullName>
    </submittedName>
</protein>
<reference evidence="1 2" key="1">
    <citation type="journal article" date="2018" name="PLoS ONE">
        <title>The draft genome of Kipferlia bialata reveals reductive genome evolution in fornicate parasites.</title>
        <authorList>
            <person name="Tanifuji G."/>
            <person name="Takabayashi S."/>
            <person name="Kume K."/>
            <person name="Takagi M."/>
            <person name="Nakayama T."/>
            <person name="Kamikawa R."/>
            <person name="Inagaki Y."/>
            <person name="Hashimoto T."/>
        </authorList>
    </citation>
    <scope>NUCLEOTIDE SEQUENCE [LARGE SCALE GENOMIC DNA]</scope>
    <source>
        <strain evidence="1">NY0173</strain>
    </source>
</reference>
<evidence type="ECO:0000313" key="2">
    <source>
        <dbReference type="Proteomes" id="UP000265618"/>
    </source>
</evidence>
<feature type="non-terminal residue" evidence="1">
    <location>
        <position position="35"/>
    </location>
</feature>
<dbReference type="AlphaFoldDB" id="A0A9K3DAS9"/>
<gene>
    <name evidence="1" type="ORF">KIPB_016052</name>
</gene>
<name>A0A9K3DAS9_9EUKA</name>
<keyword evidence="2" id="KW-1185">Reference proteome</keyword>
<proteinExistence type="predicted"/>
<accession>A0A9K3DAS9</accession>
<evidence type="ECO:0000313" key="1">
    <source>
        <dbReference type="EMBL" id="GIQ92343.1"/>
    </source>
</evidence>
<sequence length="35" mass="4033">MTHNLRGVTILSFSAVRLCVGHRPYHTSNARRRPQ</sequence>
<dbReference type="EMBL" id="BDIP01009485">
    <property type="protein sequence ID" value="GIQ92343.1"/>
    <property type="molecule type" value="Genomic_DNA"/>
</dbReference>
<comment type="caution">
    <text evidence="1">The sequence shown here is derived from an EMBL/GenBank/DDBJ whole genome shotgun (WGS) entry which is preliminary data.</text>
</comment>
<organism evidence="1 2">
    <name type="scientific">Kipferlia bialata</name>
    <dbReference type="NCBI Taxonomy" id="797122"/>
    <lineage>
        <taxon>Eukaryota</taxon>
        <taxon>Metamonada</taxon>
        <taxon>Carpediemonas-like organisms</taxon>
        <taxon>Kipferlia</taxon>
    </lineage>
</organism>
<dbReference type="Proteomes" id="UP000265618">
    <property type="component" value="Unassembled WGS sequence"/>
</dbReference>